<dbReference type="GO" id="GO:1990838">
    <property type="term" value="F:poly(U)-specific exoribonuclease activity, producing 3' uridine cyclic phosphate ends"/>
    <property type="evidence" value="ECO:0007669"/>
    <property type="project" value="UniProtKB-UniRule"/>
</dbReference>
<feature type="compositionally biased region" description="Basic and acidic residues" evidence="6">
    <location>
        <begin position="15"/>
        <end position="26"/>
    </location>
</feature>
<dbReference type="HAMAP" id="MF_03040">
    <property type="entry name" value="USB1"/>
    <property type="match status" value="1"/>
</dbReference>
<keyword evidence="7" id="KW-0269">Exonuclease</keyword>
<dbReference type="AlphaFoldDB" id="A0A8H3EPG4"/>
<dbReference type="EC" id="3.1.4.-" evidence="5"/>
<dbReference type="Gene3D" id="3.90.1140.10">
    <property type="entry name" value="Cyclic phosphodiesterase"/>
    <property type="match status" value="1"/>
</dbReference>
<organism evidence="7 8">
    <name type="scientific">Imshaugia aleurites</name>
    <dbReference type="NCBI Taxonomy" id="172621"/>
    <lineage>
        <taxon>Eukaryota</taxon>
        <taxon>Fungi</taxon>
        <taxon>Dikarya</taxon>
        <taxon>Ascomycota</taxon>
        <taxon>Pezizomycotina</taxon>
        <taxon>Lecanoromycetes</taxon>
        <taxon>OSLEUM clade</taxon>
        <taxon>Lecanoromycetidae</taxon>
        <taxon>Lecanorales</taxon>
        <taxon>Lecanorineae</taxon>
        <taxon>Parmeliaceae</taxon>
        <taxon>Imshaugia</taxon>
    </lineage>
</organism>
<gene>
    <name evidence="5 7" type="primary">USB1</name>
    <name evidence="7" type="ORF">IMSHALPRED_009177</name>
</gene>
<accession>A0A8H3EPG4</accession>
<feature type="region of interest" description="Disordered" evidence="6">
    <location>
        <begin position="61"/>
        <end position="80"/>
    </location>
</feature>
<dbReference type="Pfam" id="PF09749">
    <property type="entry name" value="HVSL"/>
    <property type="match status" value="1"/>
</dbReference>
<dbReference type="PANTHER" id="PTHR13522">
    <property type="entry name" value="U6 SNRNA PHOSPHODIESTERASE 1"/>
    <property type="match status" value="1"/>
</dbReference>
<protein>
    <recommendedName>
        <fullName evidence="5">U6 snRNA phosphodiesterase</fullName>
        <ecNumber evidence="5">3.1.4.-</ecNumber>
    </recommendedName>
</protein>
<evidence type="ECO:0000256" key="6">
    <source>
        <dbReference type="SAM" id="MobiDB-lite"/>
    </source>
</evidence>
<dbReference type="OrthoDB" id="49151at2759"/>
<feature type="active site" description="Proton donor/acceptor" evidence="5">
    <location>
        <position position="270"/>
    </location>
</feature>
<dbReference type="Proteomes" id="UP000664534">
    <property type="component" value="Unassembled WGS sequence"/>
</dbReference>
<feature type="active site" description="Proton donor/acceptor" evidence="5">
    <location>
        <position position="135"/>
    </location>
</feature>
<keyword evidence="3" id="KW-0456">Lyase</keyword>
<evidence type="ECO:0000256" key="5">
    <source>
        <dbReference type="HAMAP-Rule" id="MF_03040"/>
    </source>
</evidence>
<name>A0A8H3EPG4_9LECA</name>
<keyword evidence="2 5" id="KW-0378">Hydrolase</keyword>
<keyword evidence="4 5" id="KW-0539">Nucleus</keyword>
<dbReference type="EMBL" id="CAJPDT010000007">
    <property type="protein sequence ID" value="CAF9910366.1"/>
    <property type="molecule type" value="Genomic_DNA"/>
</dbReference>
<proteinExistence type="inferred from homology"/>
<dbReference type="InterPro" id="IPR027521">
    <property type="entry name" value="Usb1"/>
</dbReference>
<dbReference type="GO" id="GO:0005634">
    <property type="term" value="C:nucleus"/>
    <property type="evidence" value="ECO:0007669"/>
    <property type="project" value="UniProtKB-SubCell"/>
</dbReference>
<evidence type="ECO:0000313" key="8">
    <source>
        <dbReference type="Proteomes" id="UP000664534"/>
    </source>
</evidence>
<feature type="region of interest" description="Disordered" evidence="6">
    <location>
        <begin position="1"/>
        <end position="51"/>
    </location>
</feature>
<comment type="similarity">
    <text evidence="5">Belongs to the 2H phosphoesterase superfamily. USB1 family.</text>
</comment>
<evidence type="ECO:0000313" key="7">
    <source>
        <dbReference type="EMBL" id="CAF9910366.1"/>
    </source>
</evidence>
<feature type="compositionally biased region" description="Low complexity" evidence="6">
    <location>
        <begin position="247"/>
        <end position="260"/>
    </location>
</feature>
<evidence type="ECO:0000256" key="2">
    <source>
        <dbReference type="ARBA" id="ARBA00022801"/>
    </source>
</evidence>
<feature type="compositionally biased region" description="Polar residues" evidence="6">
    <location>
        <begin position="228"/>
        <end position="241"/>
    </location>
</feature>
<evidence type="ECO:0000256" key="1">
    <source>
        <dbReference type="ARBA" id="ARBA00022722"/>
    </source>
</evidence>
<evidence type="ECO:0000256" key="3">
    <source>
        <dbReference type="ARBA" id="ARBA00023239"/>
    </source>
</evidence>
<evidence type="ECO:0000256" key="4">
    <source>
        <dbReference type="ARBA" id="ARBA00023242"/>
    </source>
</evidence>
<sequence>MALVEYSDSESSSSDSHRPEQSHSESQKSQGIKRKHSSTSESTLPPLPDTFHDLYASTARVSNQDDPTLHGGRQRVTPHVEGNWPTHVYVEWFPSTEHSNRLSDLLTDFNNVQTLPEHQVHSLLRSDLGAELPLHISLSRPVVLLAHQRQPFIDAMTRAISKTTLSPFKAAARGLEWVVNYEKTRWFLVLKLERAPQDGLNKLLHLSNQTVMKFGQPPLYTDLRQYSAGGQNQKRQAGNQGRSKETSAAASSSVIPSESSNEFDLSSSFHVSIGWTLGAPTQPLREKLDATGVDFQSLRVDVTTVKVKIGNGITAISLATKIDPSNRIIEK</sequence>
<dbReference type="GO" id="GO:0016829">
    <property type="term" value="F:lyase activity"/>
    <property type="evidence" value="ECO:0007669"/>
    <property type="project" value="UniProtKB-KW"/>
</dbReference>
<dbReference type="PANTHER" id="PTHR13522:SF3">
    <property type="entry name" value="U6 SNRNA PHOSPHODIESTERASE 1"/>
    <property type="match status" value="1"/>
</dbReference>
<keyword evidence="8" id="KW-1185">Reference proteome</keyword>
<reference evidence="7" key="1">
    <citation type="submission" date="2021-03" db="EMBL/GenBank/DDBJ databases">
        <authorList>
            <person name="Tagirdzhanova G."/>
        </authorList>
    </citation>
    <scope>NUCLEOTIDE SEQUENCE</scope>
</reference>
<dbReference type="GO" id="GO:0034477">
    <property type="term" value="P:U6 snRNA 3'-end processing"/>
    <property type="evidence" value="ECO:0007669"/>
    <property type="project" value="UniProtKB-UniRule"/>
</dbReference>
<comment type="subcellular location">
    <subcellularLocation>
        <location evidence="5">Nucleus</location>
    </subcellularLocation>
</comment>
<comment type="function">
    <text evidence="5">Phosphodiesterase responsible for the U6 snRNA 3' end processing. Acts as an exoribonuclease (RNase) responsible for trimming the poly(U) tract of the last nucleotides in the pre-U6 snRNA molecule, leading to the formation of mature U6 snRNA.</text>
</comment>
<comment type="caution">
    <text evidence="7">The sequence shown here is derived from an EMBL/GenBank/DDBJ whole genome shotgun (WGS) entry which is preliminary data.</text>
</comment>
<keyword evidence="1 5" id="KW-0540">Nuclease</keyword>
<feature type="region of interest" description="Disordered" evidence="6">
    <location>
        <begin position="228"/>
        <end position="260"/>
    </location>
</feature>